<dbReference type="Gramene" id="TraesROB_scaffold_122809_01G000100.1">
    <property type="protein sequence ID" value="TraesROB_scaffold_122809_01G000100.1"/>
    <property type="gene ID" value="TraesROB_scaffold_122809_01G000100"/>
</dbReference>
<dbReference type="Gene3D" id="1.10.8.430">
    <property type="entry name" value="Helical domain of apoptotic protease-activating factors"/>
    <property type="match status" value="1"/>
</dbReference>
<keyword evidence="5" id="KW-0611">Plant defense</keyword>
<dbReference type="Gene3D" id="1.20.5.4130">
    <property type="match status" value="1"/>
</dbReference>
<dbReference type="InterPro" id="IPR027417">
    <property type="entry name" value="P-loop_NTPase"/>
</dbReference>
<feature type="domain" description="NB-ARC" evidence="7">
    <location>
        <begin position="441"/>
        <end position="626"/>
    </location>
</feature>
<dbReference type="Gramene" id="TraesKAR5B01G0017810.1">
    <property type="protein sequence ID" value="cds.TraesKAR5B01G0017810.1"/>
    <property type="gene ID" value="TraesKAR5B01G0017810"/>
</dbReference>
<dbReference type="InterPro" id="IPR058922">
    <property type="entry name" value="WHD_DRP"/>
</dbReference>
<feature type="domain" description="NB-ARC" evidence="7">
    <location>
        <begin position="219"/>
        <end position="360"/>
    </location>
</feature>
<dbReference type="GO" id="GO:0002758">
    <property type="term" value="P:innate immune response-activating signaling pathway"/>
    <property type="evidence" value="ECO:0007669"/>
    <property type="project" value="UniProtKB-ARBA"/>
</dbReference>
<evidence type="ECO:0000259" key="10">
    <source>
        <dbReference type="Pfam" id="PF23598"/>
    </source>
</evidence>
<dbReference type="Pfam" id="PF18052">
    <property type="entry name" value="Rx_N"/>
    <property type="match status" value="1"/>
</dbReference>
<dbReference type="Gramene" id="TraesCS5B02G026500.1">
    <property type="protein sequence ID" value="TraesCS5B02G026500.1"/>
    <property type="gene ID" value="TraesCS5B02G026500"/>
</dbReference>
<dbReference type="InterPro" id="IPR032675">
    <property type="entry name" value="LRR_dom_sf"/>
</dbReference>
<reference evidence="11" key="1">
    <citation type="submission" date="2018-08" db="EMBL/GenBank/DDBJ databases">
        <authorList>
            <person name="Rossello M."/>
        </authorList>
    </citation>
    <scope>NUCLEOTIDE SEQUENCE [LARGE SCALE GENOMIC DNA]</scope>
    <source>
        <strain evidence="11">cv. Chinese Spring</strain>
    </source>
</reference>
<dbReference type="InterPro" id="IPR042197">
    <property type="entry name" value="Apaf_helical"/>
</dbReference>
<dbReference type="Pfam" id="PF00931">
    <property type="entry name" value="NB-ARC"/>
    <property type="match status" value="2"/>
</dbReference>
<dbReference type="SMR" id="A0A3B6LFM4"/>
<keyword evidence="4" id="KW-0547">Nucleotide-binding</keyword>
<dbReference type="InterPro" id="IPR041118">
    <property type="entry name" value="Rx_N"/>
</dbReference>
<dbReference type="GO" id="GO:0042742">
    <property type="term" value="P:defense response to bacterium"/>
    <property type="evidence" value="ECO:0007669"/>
    <property type="project" value="UniProtKB-ARBA"/>
</dbReference>
<evidence type="ECO:0000259" key="7">
    <source>
        <dbReference type="Pfam" id="PF00931"/>
    </source>
</evidence>
<dbReference type="EnsemblPlants" id="TraesCS5B02G026500.1">
    <property type="protein sequence ID" value="TraesCS5B02G026500.1"/>
    <property type="gene ID" value="TraesCS5B02G026500"/>
</dbReference>
<dbReference type="InterPro" id="IPR038005">
    <property type="entry name" value="RX-like_CC"/>
</dbReference>
<dbReference type="InterPro" id="IPR036388">
    <property type="entry name" value="WH-like_DNA-bd_sf"/>
</dbReference>
<dbReference type="InterPro" id="IPR002182">
    <property type="entry name" value="NB-ARC"/>
</dbReference>
<dbReference type="InterPro" id="IPR044974">
    <property type="entry name" value="Disease_R_plants"/>
</dbReference>
<dbReference type="PaxDb" id="4565-Traes_5BS_A65C636E2.2"/>
<accession>A0A3B6LFM4</accession>
<keyword evidence="2" id="KW-0433">Leucine-rich repeat</keyword>
<dbReference type="SUPFAM" id="SSF52540">
    <property type="entry name" value="P-loop containing nucleoside triphosphate hydrolases"/>
    <property type="match status" value="2"/>
</dbReference>
<feature type="domain" description="Disease resistance protein winged helix" evidence="9">
    <location>
        <begin position="715"/>
        <end position="786"/>
    </location>
</feature>
<dbReference type="Gramene" id="TraesRN5B0100061300.1">
    <property type="protein sequence ID" value="TraesRN5B0100061300.1"/>
    <property type="gene ID" value="TraesRN5B0100061300"/>
</dbReference>
<dbReference type="Pfam" id="PF23559">
    <property type="entry name" value="WHD_DRP"/>
    <property type="match status" value="1"/>
</dbReference>
<evidence type="ECO:0000259" key="9">
    <source>
        <dbReference type="Pfam" id="PF23559"/>
    </source>
</evidence>
<evidence type="ECO:0000256" key="3">
    <source>
        <dbReference type="ARBA" id="ARBA00022737"/>
    </source>
</evidence>
<evidence type="ECO:0000313" key="12">
    <source>
        <dbReference type="Proteomes" id="UP000019116"/>
    </source>
</evidence>
<protein>
    <recommendedName>
        <fullName evidence="13">NB-ARC domain-containing protein</fullName>
    </recommendedName>
</protein>
<dbReference type="PANTHER" id="PTHR23155:SF1114">
    <property type="entry name" value="OS02G0475500 PROTEIN"/>
    <property type="match status" value="1"/>
</dbReference>
<dbReference type="GO" id="GO:0009626">
    <property type="term" value="P:plant-type hypersensitive response"/>
    <property type="evidence" value="ECO:0007669"/>
    <property type="project" value="UniProtKB-ARBA"/>
</dbReference>
<dbReference type="Gramene" id="TraesCS5B03G0062200.1">
    <property type="protein sequence ID" value="TraesCS5B03G0062200.1.CDS"/>
    <property type="gene ID" value="TraesCS5B03G0062200"/>
</dbReference>
<evidence type="ECO:0000259" key="8">
    <source>
        <dbReference type="Pfam" id="PF18052"/>
    </source>
</evidence>
<comment type="similarity">
    <text evidence="1">Belongs to the disease resistance NB-LRR family.</text>
</comment>
<keyword evidence="3" id="KW-0677">Repeat</keyword>
<dbReference type="FunFam" id="1.10.10.10:FF:000322">
    <property type="entry name" value="Probable disease resistance protein At1g63360"/>
    <property type="match status" value="1"/>
</dbReference>
<organism evidence="11">
    <name type="scientific">Triticum aestivum</name>
    <name type="common">Wheat</name>
    <dbReference type="NCBI Taxonomy" id="4565"/>
    <lineage>
        <taxon>Eukaryota</taxon>
        <taxon>Viridiplantae</taxon>
        <taxon>Streptophyta</taxon>
        <taxon>Embryophyta</taxon>
        <taxon>Tracheophyta</taxon>
        <taxon>Spermatophyta</taxon>
        <taxon>Magnoliopsida</taxon>
        <taxon>Liliopsida</taxon>
        <taxon>Poales</taxon>
        <taxon>Poaceae</taxon>
        <taxon>BOP clade</taxon>
        <taxon>Pooideae</taxon>
        <taxon>Triticodae</taxon>
        <taxon>Triticeae</taxon>
        <taxon>Triticinae</taxon>
        <taxon>Triticum</taxon>
    </lineage>
</organism>
<reference evidence="11" key="2">
    <citation type="submission" date="2018-10" db="UniProtKB">
        <authorList>
            <consortium name="EnsemblPlants"/>
        </authorList>
    </citation>
    <scope>IDENTIFICATION</scope>
</reference>
<dbReference type="AlphaFoldDB" id="A0A3B6LFM4"/>
<dbReference type="Gene3D" id="3.40.50.300">
    <property type="entry name" value="P-loop containing nucleotide triphosphate hydrolases"/>
    <property type="match status" value="2"/>
</dbReference>
<dbReference type="OMA" id="VILPAWI"/>
<proteinExistence type="inferred from homology"/>
<feature type="domain" description="Disease resistance R13L4/SHOC-2-like LRR" evidence="10">
    <location>
        <begin position="838"/>
        <end position="940"/>
    </location>
</feature>
<feature type="domain" description="Disease resistance N-terminal" evidence="8">
    <location>
        <begin position="60"/>
        <end position="141"/>
    </location>
</feature>
<evidence type="ECO:0008006" key="13">
    <source>
        <dbReference type="Google" id="ProtNLM"/>
    </source>
</evidence>
<dbReference type="Proteomes" id="UP000019116">
    <property type="component" value="Chromosome 5B"/>
</dbReference>
<gene>
    <name evidence="11" type="primary">LOC123110206</name>
</gene>
<dbReference type="PRINTS" id="PR00364">
    <property type="entry name" value="DISEASERSIST"/>
</dbReference>
<dbReference type="Gramene" id="TraesWEE_scaffold_129247_01G000100.1">
    <property type="protein sequence ID" value="TraesWEE_scaffold_129247_01G000100.1"/>
    <property type="gene ID" value="TraesWEE_scaffold_129247_01G000100"/>
</dbReference>
<evidence type="ECO:0000256" key="5">
    <source>
        <dbReference type="ARBA" id="ARBA00022821"/>
    </source>
</evidence>
<dbReference type="Gene3D" id="1.10.10.10">
    <property type="entry name" value="Winged helix-like DNA-binding domain superfamily/Winged helix DNA-binding domain"/>
    <property type="match status" value="1"/>
</dbReference>
<dbReference type="Pfam" id="PF23598">
    <property type="entry name" value="LRR_14"/>
    <property type="match status" value="2"/>
</dbReference>
<keyword evidence="12" id="KW-1185">Reference proteome</keyword>
<evidence type="ECO:0000256" key="2">
    <source>
        <dbReference type="ARBA" id="ARBA00022614"/>
    </source>
</evidence>
<dbReference type="Gramene" id="TraesCAD_scaffold_098776_01G000100.1">
    <property type="protein sequence ID" value="TraesCAD_scaffold_098776_01G000100.1"/>
    <property type="gene ID" value="TraesCAD_scaffold_098776_01G000100"/>
</dbReference>
<evidence type="ECO:0000256" key="1">
    <source>
        <dbReference type="ARBA" id="ARBA00008894"/>
    </source>
</evidence>
<sequence>MCFYLYQSQLRDVLFQNGVPPFNPSLAILSPTSIISTTAPPIEPKLTMEATGLSVGKSVLNGALGYAKSALAEEVALQLGVRRDQAFITDELEMMQGFLMTAHEERDDNMVVKIWVKQVRDVAYNVEDCLQDFAVRLDKQSWWRLPLTLLDRRRVAKEMKELRAKVEDVSQRNVRYNLINTTGSRPAAPGRQPSIAGTTMLGIQDATKQEKSKVDLVQLINKKGTDLRVITVGGKGADLGQTPIIWAAYEDPEIKNNFPCRAWVRLMHPFSPEDFVQSLVEQFHTSVGVDILLETKKMGQELAEEFNGYVNAKKFLIVLNDLSTIEEWNRIKRCFPNNKKGSLIIVSTRQVEVASLCAGQESIVSELKQSSIDQNIYAFYEKGSQDGTDLTMVAGPSSKSAVTNGTDQSQGADWNHAMRKSFSCAMSMTTALEESHLVGRDKEMKKIRDLIFAEAGEQLEVISVWGMGGLGKTTLVGDVYQQINCKFDKHACVTIMRPFILEELFGSLFMQLDAESSEKKDVVGLLGNAKKASPPMSLAELVNELAKLIEKKRSLIVLDDVSSTAEWDLIVRKFPKMTNGSRIIVTTREENIANLCSVKKENIYKLEALKDSDARVLFTKKVFKETAYLDEKHPELIEQAELILKKCSGLPLAIVTIGGFLANQPQTVVEWRRLNEHISAELEINPKLGTILAVLTKSYDGLPYHLKSCFLYLPIFPEDYKVSRRRLVRRWTAEGYSREVRGKSAEGIADNYFMELISRSMILPYQQSIRSRKGIDACHVHDLMREIGISKSMEENLVFRLEEGCSLNTQHVVRHLAISSNWEGNQSDLESIIDMSRVRSITVFGKWKSFYISDKIRLLRVLDLEGTSGVFDHHLEDIVKLFHLKYLSLRGCTPICHLPDSLGNLKQLETLDLRGTQIVKLPHSIRKLRKLNYLRAGKEPMDEDISYEQVVEDLPAVMRNSACLLTASSMVLCARCFAGSDFNGYNHRDLCSAFCCVALPVVAMKLDAHGVVVPRGVRKLKALHTLGVVNISRGRIILQNIRRLSGLRKLGVTGINKRNSLELQSTVSQLSRLESLSMRSEGMPGLSGCLDDMPTPPENLQSLKLYGNLVILPAWIQTLGNLVKLKLRNSRILDHRTAIQVLGELPMLAILCLWTKSFEGEVHFSFDQRAFPSLVVLHLDHLDGLKSLDFSLRGTPKLEVLQLSETYIQERCSGLQHLPMLKEVVLKGDYPCVEKLRADLAKFPNRPVVKLN</sequence>
<keyword evidence="6" id="KW-0175">Coiled coil</keyword>
<dbReference type="Gene3D" id="3.80.10.10">
    <property type="entry name" value="Ribonuclease Inhibitor"/>
    <property type="match status" value="2"/>
</dbReference>
<evidence type="ECO:0000256" key="4">
    <source>
        <dbReference type="ARBA" id="ARBA00022741"/>
    </source>
</evidence>
<feature type="domain" description="Disease resistance R13L4/SHOC-2-like LRR" evidence="10">
    <location>
        <begin position="1007"/>
        <end position="1230"/>
    </location>
</feature>
<evidence type="ECO:0000313" key="11">
    <source>
        <dbReference type="EnsemblPlants" id="TraesCS5B02G026500.1"/>
    </source>
</evidence>
<dbReference type="CDD" id="cd14798">
    <property type="entry name" value="RX-CC_like"/>
    <property type="match status" value="1"/>
</dbReference>
<dbReference type="SUPFAM" id="SSF52058">
    <property type="entry name" value="L domain-like"/>
    <property type="match status" value="1"/>
</dbReference>
<evidence type="ECO:0000256" key="6">
    <source>
        <dbReference type="ARBA" id="ARBA00023054"/>
    </source>
</evidence>
<dbReference type="PANTHER" id="PTHR23155">
    <property type="entry name" value="DISEASE RESISTANCE PROTEIN RP"/>
    <property type="match status" value="1"/>
</dbReference>
<dbReference type="InterPro" id="IPR055414">
    <property type="entry name" value="LRR_R13L4/SHOC2-like"/>
</dbReference>
<dbReference type="GO" id="GO:0043531">
    <property type="term" value="F:ADP binding"/>
    <property type="evidence" value="ECO:0007669"/>
    <property type="project" value="InterPro"/>
</dbReference>
<name>A0A3B6LFM4_WHEAT</name>
<dbReference type="STRING" id="4565.A0A3B6LFM4"/>